<organism evidence="3 4">
    <name type="scientific">Actinomyces denticolens</name>
    <dbReference type="NCBI Taxonomy" id="52767"/>
    <lineage>
        <taxon>Bacteria</taxon>
        <taxon>Bacillati</taxon>
        <taxon>Actinomycetota</taxon>
        <taxon>Actinomycetes</taxon>
        <taxon>Actinomycetales</taxon>
        <taxon>Actinomycetaceae</taxon>
        <taxon>Actinomyces</taxon>
    </lineage>
</organism>
<evidence type="ECO:0000313" key="4">
    <source>
        <dbReference type="Proteomes" id="UP000184390"/>
    </source>
</evidence>
<protein>
    <recommendedName>
        <fullName evidence="5">DUF2993 domain-containing protein</fullName>
    </recommendedName>
</protein>
<evidence type="ECO:0000256" key="1">
    <source>
        <dbReference type="SAM" id="MobiDB-lite"/>
    </source>
</evidence>
<evidence type="ECO:0000256" key="2">
    <source>
        <dbReference type="SAM" id="Phobius"/>
    </source>
</evidence>
<proteinExistence type="predicted"/>
<feature type="transmembrane region" description="Helical" evidence="2">
    <location>
        <begin position="109"/>
        <end position="127"/>
    </location>
</feature>
<evidence type="ECO:0000313" key="3">
    <source>
        <dbReference type="EMBL" id="SHJ25668.1"/>
    </source>
</evidence>
<keyword evidence="4" id="KW-1185">Reference proteome</keyword>
<keyword evidence="2" id="KW-0812">Transmembrane</keyword>
<dbReference type="EMBL" id="FQYL01000017">
    <property type="protein sequence ID" value="SHJ25668.1"/>
    <property type="molecule type" value="Genomic_DNA"/>
</dbReference>
<gene>
    <name evidence="3" type="ORF">SAMN05216246_1172</name>
</gene>
<dbReference type="Proteomes" id="UP000184390">
    <property type="component" value="Unassembled WGS sequence"/>
</dbReference>
<comment type="caution">
    <text evidence="3">The sequence shown here is derived from an EMBL/GenBank/DDBJ whole genome shotgun (WGS) entry which is preliminary data.</text>
</comment>
<name>A0ABY1IJ96_9ACTO</name>
<feature type="region of interest" description="Disordered" evidence="1">
    <location>
        <begin position="1"/>
        <end position="97"/>
    </location>
</feature>
<sequence length="400" mass="39045">MTDEDLGGCDAVAGAGAADGPGGADEPSDPIGADDPDGADGADGADGTDASGGPAGAGGAAGADDPDEGPEDGPPVAEDPEGHENSEGPQGLGDADEEPRRRLLTWRRGIAVVVILAALLGLAGVGAEHYARREITSRVLGSLHGLSPDARLSLDGPVLPQVVRGELDSLSVTASTLTIARGGVPATQAAAPAPEPAPEPTPGDRGLFGGLLNIVTGAQDCSVPGAGDPAAIQGAQLSDVVVAVEGLSTSGAHHADHVALTGTLPWAELDRMAGLVVVGVSSPSSSALQESTADSPGTAILSGTICGQGVGINLAPAVTEAGGVSLTVTSISWAGKEIPADQSIAGRTALEWLGMGSSSIELPADALPAGFRATSAQVGVDGIDVRVEASDIDLSAPAVS</sequence>
<accession>A0ABY1IJ96</accession>
<feature type="compositionally biased region" description="Acidic residues" evidence="1">
    <location>
        <begin position="26"/>
        <end position="40"/>
    </location>
</feature>
<reference evidence="3 4" key="1">
    <citation type="submission" date="2016-11" db="EMBL/GenBank/DDBJ databases">
        <authorList>
            <person name="Varghese N."/>
            <person name="Submissions S."/>
        </authorList>
    </citation>
    <scope>NUCLEOTIDE SEQUENCE [LARGE SCALE GENOMIC DNA]</scope>
    <source>
        <strain evidence="3 4">PA</strain>
    </source>
</reference>
<keyword evidence="2" id="KW-0472">Membrane</keyword>
<keyword evidence="2" id="KW-1133">Transmembrane helix</keyword>
<evidence type="ECO:0008006" key="5">
    <source>
        <dbReference type="Google" id="ProtNLM"/>
    </source>
</evidence>
<dbReference type="RefSeq" id="WP_073454370.1">
    <property type="nucleotide sequence ID" value="NZ_FQYL01000017.1"/>
</dbReference>